<dbReference type="InterPro" id="IPR018197">
    <property type="entry name" value="Glycerate_kinase_RE-like"/>
</dbReference>
<evidence type="ECO:0000313" key="6">
    <source>
        <dbReference type="Proteomes" id="UP000092164"/>
    </source>
</evidence>
<evidence type="ECO:0000256" key="4">
    <source>
        <dbReference type="PIRNR" id="PIRNR006078"/>
    </source>
</evidence>
<dbReference type="Gene3D" id="3.90.1510.10">
    <property type="entry name" value="Glycerate kinase, domain 2"/>
    <property type="match status" value="1"/>
</dbReference>
<protein>
    <recommendedName>
        <fullName evidence="7">Glycerate kinase</fullName>
    </recommendedName>
</protein>
<evidence type="ECO:0000256" key="2">
    <source>
        <dbReference type="ARBA" id="ARBA00022679"/>
    </source>
</evidence>
<evidence type="ECO:0000256" key="3">
    <source>
        <dbReference type="ARBA" id="ARBA00022777"/>
    </source>
</evidence>
<accession>A0A1B7Z3N8</accession>
<keyword evidence="3 4" id="KW-0418">Kinase</keyword>
<dbReference type="PANTHER" id="PTHR21599">
    <property type="entry name" value="GLYCERATE KINASE"/>
    <property type="match status" value="1"/>
</dbReference>
<dbReference type="EMBL" id="LZFP01000034">
    <property type="protein sequence ID" value="OBR37276.1"/>
    <property type="molecule type" value="Genomic_DNA"/>
</dbReference>
<dbReference type="AlphaFoldDB" id="A0A1B7Z3N8"/>
<dbReference type="OrthoDB" id="9774290at2"/>
<dbReference type="GO" id="GO:0031388">
    <property type="term" value="P:organic acid phosphorylation"/>
    <property type="evidence" value="ECO:0007669"/>
    <property type="project" value="UniProtKB-UniRule"/>
</dbReference>
<dbReference type="Gene3D" id="3.40.50.10350">
    <property type="entry name" value="Glycerate kinase, domain 1"/>
    <property type="match status" value="1"/>
</dbReference>
<dbReference type="SUPFAM" id="SSF110738">
    <property type="entry name" value="Glycerate kinase I"/>
    <property type="match status" value="1"/>
</dbReference>
<evidence type="ECO:0000256" key="1">
    <source>
        <dbReference type="ARBA" id="ARBA00006284"/>
    </source>
</evidence>
<dbReference type="GO" id="GO:0008887">
    <property type="term" value="F:glycerate kinase activity"/>
    <property type="evidence" value="ECO:0007669"/>
    <property type="project" value="UniProtKB-UniRule"/>
</dbReference>
<gene>
    <name evidence="5" type="ORF">A9200_06380</name>
</gene>
<keyword evidence="2 4" id="KW-0808">Transferase</keyword>
<reference evidence="6" key="1">
    <citation type="submission" date="2016-06" db="EMBL/GenBank/DDBJ databases">
        <authorList>
            <person name="Zhan P."/>
        </authorList>
    </citation>
    <scope>NUCLEOTIDE SEQUENCE [LARGE SCALE GENOMIC DNA]</scope>
    <source>
        <strain evidence="6">T28</strain>
    </source>
</reference>
<dbReference type="InterPro" id="IPR036129">
    <property type="entry name" value="Glycerate_kinase_sf"/>
</dbReference>
<comment type="similarity">
    <text evidence="1 4">Belongs to the glycerate kinase type-1 family.</text>
</comment>
<dbReference type="NCBIfam" id="TIGR00045">
    <property type="entry name" value="glycerate kinase"/>
    <property type="match status" value="1"/>
</dbReference>
<organism evidence="5 6">
    <name type="scientific">Maribacter hydrothermalis</name>
    <dbReference type="NCBI Taxonomy" id="1836467"/>
    <lineage>
        <taxon>Bacteria</taxon>
        <taxon>Pseudomonadati</taxon>
        <taxon>Bacteroidota</taxon>
        <taxon>Flavobacteriia</taxon>
        <taxon>Flavobacteriales</taxon>
        <taxon>Flavobacteriaceae</taxon>
        <taxon>Maribacter</taxon>
    </lineage>
</organism>
<proteinExistence type="inferred from homology"/>
<dbReference type="PANTHER" id="PTHR21599:SF0">
    <property type="entry name" value="GLYCERATE KINASE"/>
    <property type="match status" value="1"/>
</dbReference>
<dbReference type="KEGG" id="mart:BTR34_06620"/>
<keyword evidence="6" id="KW-1185">Reference proteome</keyword>
<name>A0A1B7Z3N8_9FLAO</name>
<dbReference type="PIRSF" id="PIRSF006078">
    <property type="entry name" value="GlxK"/>
    <property type="match status" value="1"/>
</dbReference>
<dbReference type="Pfam" id="PF02595">
    <property type="entry name" value="Gly_kinase"/>
    <property type="match status" value="1"/>
</dbReference>
<comment type="caution">
    <text evidence="5">The sequence shown here is derived from an EMBL/GenBank/DDBJ whole genome shotgun (WGS) entry which is preliminary data.</text>
</comment>
<sequence length="377" mass="40703">MKLLLIPDKFKGSLTSEEVAKAFVAGIEKAGVKFTSHYFKASDGGDGFMNAVAKYRPCISVQVISQNPLGKTIQSYYLYNQESNSAFIELANASGMALLSVNELNPMLTSTYGTGLQIKDAIEKGVKNIYMGLGGSATNDGGIGIASALGFQLLDEKKEVLPAIGASLSQIKFISDKGVSDKIKSVNFYAINDVTNPLFGFDGAAFVYAAQKGATREMIEELDFGLKNLDAVVVDYFKGNNAAISGSGAAGGVAYGLKTFLGAEFYRGVDFVLNLSGVNSLLKKETFDFIITGEGKIDKQTLQGKLIKGVLDLGLRENIPVITICGKMDIQKEELKKLGVFDAYEIQDNSKDLDYNMKYAADLLTLKTAHFFSIFKK</sequence>
<dbReference type="InterPro" id="IPR018193">
    <property type="entry name" value="Glyc_kinase_flavodox-like_fold"/>
</dbReference>
<evidence type="ECO:0000313" key="5">
    <source>
        <dbReference type="EMBL" id="OBR37276.1"/>
    </source>
</evidence>
<evidence type="ECO:0008006" key="7">
    <source>
        <dbReference type="Google" id="ProtNLM"/>
    </source>
</evidence>
<dbReference type="STRING" id="1836467.BTR34_06620"/>
<dbReference type="InterPro" id="IPR004381">
    <property type="entry name" value="Glycerate_kinase"/>
</dbReference>
<dbReference type="Proteomes" id="UP000092164">
    <property type="component" value="Unassembled WGS sequence"/>
</dbReference>
<dbReference type="RefSeq" id="WP_068485266.1">
    <property type="nucleotide sequence ID" value="NZ_CP018760.1"/>
</dbReference>